<proteinExistence type="predicted"/>
<protein>
    <submittedName>
        <fullName evidence="1">Uncharacterized protein</fullName>
    </submittedName>
</protein>
<reference evidence="1" key="1">
    <citation type="thesis" date="2021" institute="BYU ScholarsArchive" country="Provo, UT, USA">
        <title>Applications of and Algorithms for Genome Assembly and Genomic Analyses with an Emphasis on Marine Teleosts.</title>
        <authorList>
            <person name="Pickett B.D."/>
        </authorList>
    </citation>
    <scope>NUCLEOTIDE SEQUENCE</scope>
    <source>
        <strain evidence="1">HI-2016</strain>
    </source>
</reference>
<keyword evidence="2" id="KW-1185">Reference proteome</keyword>
<evidence type="ECO:0000313" key="2">
    <source>
        <dbReference type="Proteomes" id="UP000824540"/>
    </source>
</evidence>
<name>A0A8T2NUQ7_9TELE</name>
<sequence length="72" mass="8387">MTMASFGVALVQREVRREKRNCVPFSSVSRVVPAPATLTHCSMTWSYSLREARKIREVTFSKQWIHFLRSDL</sequence>
<dbReference type="EMBL" id="JAFBMS010000024">
    <property type="protein sequence ID" value="KAG9343236.1"/>
    <property type="molecule type" value="Genomic_DNA"/>
</dbReference>
<accession>A0A8T2NUQ7</accession>
<dbReference type="AlphaFoldDB" id="A0A8T2NUQ7"/>
<evidence type="ECO:0000313" key="1">
    <source>
        <dbReference type="EMBL" id="KAG9343236.1"/>
    </source>
</evidence>
<comment type="caution">
    <text evidence="1">The sequence shown here is derived from an EMBL/GenBank/DDBJ whole genome shotgun (WGS) entry which is preliminary data.</text>
</comment>
<gene>
    <name evidence="1" type="ORF">JZ751_014215</name>
</gene>
<organism evidence="1 2">
    <name type="scientific">Albula glossodonta</name>
    <name type="common">roundjaw bonefish</name>
    <dbReference type="NCBI Taxonomy" id="121402"/>
    <lineage>
        <taxon>Eukaryota</taxon>
        <taxon>Metazoa</taxon>
        <taxon>Chordata</taxon>
        <taxon>Craniata</taxon>
        <taxon>Vertebrata</taxon>
        <taxon>Euteleostomi</taxon>
        <taxon>Actinopterygii</taxon>
        <taxon>Neopterygii</taxon>
        <taxon>Teleostei</taxon>
        <taxon>Albuliformes</taxon>
        <taxon>Albulidae</taxon>
        <taxon>Albula</taxon>
    </lineage>
</organism>
<dbReference type="Proteomes" id="UP000824540">
    <property type="component" value="Unassembled WGS sequence"/>
</dbReference>